<dbReference type="Gene3D" id="2.60.40.200">
    <property type="entry name" value="Superoxide dismutase, copper/zinc binding domain"/>
    <property type="match status" value="5"/>
</dbReference>
<dbReference type="Proteomes" id="UP001519460">
    <property type="component" value="Unassembled WGS sequence"/>
</dbReference>
<evidence type="ECO:0000313" key="2">
    <source>
        <dbReference type="EMBL" id="KAK7485865.1"/>
    </source>
</evidence>
<dbReference type="InterPro" id="IPR053257">
    <property type="entry name" value="Cu-only_SOD"/>
</dbReference>
<dbReference type="InterPro" id="IPR001424">
    <property type="entry name" value="SOD_Cu_Zn_dom"/>
</dbReference>
<reference evidence="2 3" key="1">
    <citation type="journal article" date="2023" name="Sci. Data">
        <title>Genome assembly of the Korean intertidal mud-creeper Batillaria attramentaria.</title>
        <authorList>
            <person name="Patra A.K."/>
            <person name="Ho P.T."/>
            <person name="Jun S."/>
            <person name="Lee S.J."/>
            <person name="Kim Y."/>
            <person name="Won Y.J."/>
        </authorList>
    </citation>
    <scope>NUCLEOTIDE SEQUENCE [LARGE SCALE GENOMIC DNA]</scope>
    <source>
        <strain evidence="2">Wonlab-2016</strain>
    </source>
</reference>
<dbReference type="SUPFAM" id="SSF49329">
    <property type="entry name" value="Cu,Zn superoxide dismutase-like"/>
    <property type="match status" value="4"/>
</dbReference>
<proteinExistence type="predicted"/>
<comment type="caution">
    <text evidence="2">The sequence shown here is derived from an EMBL/GenBank/DDBJ whole genome shotgun (WGS) entry which is preliminary data.</text>
</comment>
<gene>
    <name evidence="2" type="ORF">BaRGS_00022860</name>
</gene>
<dbReference type="AlphaFoldDB" id="A0ABD0KFF3"/>
<feature type="domain" description="Superoxide dismutase copper/zinc binding" evidence="1">
    <location>
        <begin position="134"/>
        <end position="259"/>
    </location>
</feature>
<evidence type="ECO:0000259" key="1">
    <source>
        <dbReference type="Pfam" id="PF00080"/>
    </source>
</evidence>
<accession>A0ABD0KFF3</accession>
<evidence type="ECO:0000313" key="3">
    <source>
        <dbReference type="Proteomes" id="UP001519460"/>
    </source>
</evidence>
<feature type="domain" description="Superoxide dismutase copper/zinc binding" evidence="1">
    <location>
        <begin position="611"/>
        <end position="719"/>
    </location>
</feature>
<dbReference type="EMBL" id="JACVVK020000187">
    <property type="protein sequence ID" value="KAK7485865.1"/>
    <property type="molecule type" value="Genomic_DNA"/>
</dbReference>
<sequence>MASVSDPSKCPDLSDGGHGQLPARLGISSVPLLFLRSCIRVPLLFFECPLPPPPLSIVSCAIGDLSGKLGNVGVGVVRGSRRKTAADLHLPVTGTNQISGHILLLSSGTDTVACATIRLHQARSGVATFDNDGVTGTVTLTQPSPLDPATAVVKLSNLRSLAGGYHVHEWPVPQRAVASQQLCSGGSVAGHFNPFGIIYDSDSPAAATSTEDMYEVGDLSRKYGMLNGLTELDKTYTDWNLQLFGPNSVLGRSLVIHYDSAGAPRWICTNIHDTAALTVAMATFTYPVIGYVMFQQRQGEEFAETTIYTRLDYGDGSVTATSGHAWGIHASPVSSDMVSSDVNTRCVSGGDRISPYGVSGTNYATQCTSSAQLRCGLGDLGGKHGKLSVRSASGAPAISFGTDVNLPLTGDNSIVGKSVVLMSASGGNSRLACASVMRVTPRHAKVDSWGSTSYGSVSFTQASGVIQQPTTISFNLQSLPETTSGNAYRIHDGSVSSSSSASDRCGNVGSVYDPFSVTPASGGVVTKDKVPVGDLAAKFGLLMQADVSKTVQDPSLDLFGLRSVVGRAMTLSSSENVFACGDVMGAVQEGGMLVEAEASQYLYPDGSMSDTTVTVNLRKASDPQTQLHNWHTHEYHVGTDTADKPCASTGGHFNPFVNFTANYDECGPENPLRCEVGDQSKKLGTYNMGSGQMLATDVYLPLTGEYGVIGRSIVVHAENRGAPRIACADIMPSKLTNTFHVRISMAAAQFDSLSMREKVADAVGAEMYDVVVETTGPDRGCTGVRIYFMGLEGDRYRQKFIDMLHSERMSTMMGDYTPVTCSGSVEQPKYAPFDE</sequence>
<dbReference type="PANTHER" id="PTHR20910:SF1">
    <property type="entry name" value="SUPEROXIDE DISMUTASE COPPER_ZINC BINDING DOMAIN-CONTAINING PROTEIN"/>
    <property type="match status" value="1"/>
</dbReference>
<dbReference type="InterPro" id="IPR036423">
    <property type="entry name" value="SOD-like_Cu/Zn_dom_sf"/>
</dbReference>
<dbReference type="PANTHER" id="PTHR20910">
    <property type="entry name" value="AGAP001623-PA"/>
    <property type="match status" value="1"/>
</dbReference>
<protein>
    <recommendedName>
        <fullName evidence="1">Superoxide dismutase copper/zinc binding domain-containing protein</fullName>
    </recommendedName>
</protein>
<organism evidence="2 3">
    <name type="scientific">Batillaria attramentaria</name>
    <dbReference type="NCBI Taxonomy" id="370345"/>
    <lineage>
        <taxon>Eukaryota</taxon>
        <taxon>Metazoa</taxon>
        <taxon>Spiralia</taxon>
        <taxon>Lophotrochozoa</taxon>
        <taxon>Mollusca</taxon>
        <taxon>Gastropoda</taxon>
        <taxon>Caenogastropoda</taxon>
        <taxon>Sorbeoconcha</taxon>
        <taxon>Cerithioidea</taxon>
        <taxon>Batillariidae</taxon>
        <taxon>Batillaria</taxon>
    </lineage>
</organism>
<keyword evidence="3" id="KW-1185">Reference proteome</keyword>
<dbReference type="Pfam" id="PF00080">
    <property type="entry name" value="Sod_Cu"/>
    <property type="match status" value="2"/>
</dbReference>
<name>A0ABD0KFF3_9CAEN</name>